<dbReference type="AlphaFoldDB" id="A0A9Q9ESD2"/>
<name>A0A9Q9ESD2_9PEZI</name>
<accession>A0A9Q9ESD2</accession>
<sequence>MTVTEDTEKVPRAIASSTALDDSKVSFLDLPSELRNEIYRCCLSAPQQLAIKPEDTSHHLHKEAVLQAGFSLQPNLFQACQQVRDEAVTILYGENTFYISNVYKTGQTFCKQIGSNIRYLRNVATGVFIFDAPGL</sequence>
<evidence type="ECO:0000259" key="1">
    <source>
        <dbReference type="Pfam" id="PF20150"/>
    </source>
</evidence>
<reference evidence="2" key="1">
    <citation type="submission" date="2022-06" db="EMBL/GenBank/DDBJ databases">
        <title>Complete genome sequences of two strains of the flax pathogen Septoria linicola.</title>
        <authorList>
            <person name="Lapalu N."/>
            <person name="Simon A."/>
            <person name="Demenou B."/>
            <person name="Paumier D."/>
            <person name="Guillot M.-P."/>
            <person name="Gout L."/>
            <person name="Valade R."/>
        </authorList>
    </citation>
    <scope>NUCLEOTIDE SEQUENCE</scope>
    <source>
        <strain evidence="2">SE15195</strain>
    </source>
</reference>
<feature type="domain" description="2EXR" evidence="1">
    <location>
        <begin position="27"/>
        <end position="93"/>
    </location>
</feature>
<dbReference type="PANTHER" id="PTHR42085:SF1">
    <property type="entry name" value="F-BOX DOMAIN-CONTAINING PROTEIN"/>
    <property type="match status" value="1"/>
</dbReference>
<dbReference type="Pfam" id="PF20150">
    <property type="entry name" value="2EXR"/>
    <property type="match status" value="1"/>
</dbReference>
<gene>
    <name evidence="2" type="ORF">Slin15195_G127970</name>
</gene>
<dbReference type="Proteomes" id="UP001056384">
    <property type="component" value="Chromosome 12"/>
</dbReference>
<evidence type="ECO:0000313" key="2">
    <source>
        <dbReference type="EMBL" id="USW59478.1"/>
    </source>
</evidence>
<keyword evidence="3" id="KW-1185">Reference proteome</keyword>
<dbReference type="PANTHER" id="PTHR42085">
    <property type="entry name" value="F-BOX DOMAIN-CONTAINING PROTEIN"/>
    <property type="match status" value="1"/>
</dbReference>
<evidence type="ECO:0000313" key="3">
    <source>
        <dbReference type="Proteomes" id="UP001056384"/>
    </source>
</evidence>
<protein>
    <recommendedName>
        <fullName evidence="1">2EXR domain-containing protein</fullName>
    </recommendedName>
</protein>
<proteinExistence type="predicted"/>
<dbReference type="InterPro" id="IPR045518">
    <property type="entry name" value="2EXR"/>
</dbReference>
<dbReference type="InterPro" id="IPR038883">
    <property type="entry name" value="AN11006-like"/>
</dbReference>
<organism evidence="2 3">
    <name type="scientific">Septoria linicola</name>
    <dbReference type="NCBI Taxonomy" id="215465"/>
    <lineage>
        <taxon>Eukaryota</taxon>
        <taxon>Fungi</taxon>
        <taxon>Dikarya</taxon>
        <taxon>Ascomycota</taxon>
        <taxon>Pezizomycotina</taxon>
        <taxon>Dothideomycetes</taxon>
        <taxon>Dothideomycetidae</taxon>
        <taxon>Mycosphaerellales</taxon>
        <taxon>Mycosphaerellaceae</taxon>
        <taxon>Septoria</taxon>
    </lineage>
</organism>
<dbReference type="EMBL" id="CP099429">
    <property type="protein sequence ID" value="USW59478.1"/>
    <property type="molecule type" value="Genomic_DNA"/>
</dbReference>